<reference evidence="3 4" key="1">
    <citation type="submission" date="2020-04" db="EMBL/GenBank/DDBJ databases">
        <title>Flammeovirga sp. SR4, a novel species isolated from seawater.</title>
        <authorList>
            <person name="Wang X."/>
        </authorList>
    </citation>
    <scope>NUCLEOTIDE SEQUENCE [LARGE SCALE GENOMIC DNA]</scope>
    <source>
        <strain evidence="3 4">ATCC 23126</strain>
    </source>
</reference>
<keyword evidence="1" id="KW-0812">Transmembrane</keyword>
<name>A0A7X9S0V8_9BACT</name>
<keyword evidence="3" id="KW-0255">Endonuclease</keyword>
<evidence type="ECO:0000313" key="3">
    <source>
        <dbReference type="EMBL" id="NME72345.1"/>
    </source>
</evidence>
<dbReference type="EMBL" id="JABANE010000153">
    <property type="protein sequence ID" value="NME72345.1"/>
    <property type="molecule type" value="Genomic_DNA"/>
</dbReference>
<comment type="caution">
    <text evidence="3">The sequence shown here is derived from an EMBL/GenBank/DDBJ whole genome shotgun (WGS) entry which is preliminary data.</text>
</comment>
<feature type="transmembrane region" description="Helical" evidence="1">
    <location>
        <begin position="274"/>
        <end position="294"/>
    </location>
</feature>
<organism evidence="3 4">
    <name type="scientific">Flammeovirga aprica JL-4</name>
    <dbReference type="NCBI Taxonomy" id="694437"/>
    <lineage>
        <taxon>Bacteria</taxon>
        <taxon>Pseudomonadati</taxon>
        <taxon>Bacteroidota</taxon>
        <taxon>Cytophagia</taxon>
        <taxon>Cytophagales</taxon>
        <taxon>Flammeovirgaceae</taxon>
        <taxon>Flammeovirga</taxon>
    </lineage>
</organism>
<dbReference type="SUPFAM" id="SSF52540">
    <property type="entry name" value="P-loop containing nucleoside triphosphate hydrolases"/>
    <property type="match status" value="1"/>
</dbReference>
<evidence type="ECO:0000313" key="4">
    <source>
        <dbReference type="Proteomes" id="UP000576082"/>
    </source>
</evidence>
<dbReference type="GO" id="GO:0005829">
    <property type="term" value="C:cytosol"/>
    <property type="evidence" value="ECO:0007669"/>
    <property type="project" value="TreeGrafter"/>
</dbReference>
<keyword evidence="3" id="KW-0540">Nuclease</keyword>
<dbReference type="Proteomes" id="UP000576082">
    <property type="component" value="Unassembled WGS sequence"/>
</dbReference>
<dbReference type="RefSeq" id="WP_205960036.1">
    <property type="nucleotide sequence ID" value="NZ_JABANE010000153.1"/>
</dbReference>
<keyword evidence="3" id="KW-0378">Hydrolase</keyword>
<dbReference type="Gene3D" id="3.40.50.300">
    <property type="entry name" value="P-loop containing nucleotide triphosphate hydrolases"/>
    <property type="match status" value="1"/>
</dbReference>
<dbReference type="Pfam" id="PF00271">
    <property type="entry name" value="Helicase_C"/>
    <property type="match status" value="1"/>
</dbReference>
<feature type="non-terminal residue" evidence="3">
    <location>
        <position position="1"/>
    </location>
</feature>
<accession>A0A7X9S0V8</accession>
<feature type="transmembrane region" description="Helical" evidence="1">
    <location>
        <begin position="234"/>
        <end position="254"/>
    </location>
</feature>
<evidence type="ECO:0000256" key="1">
    <source>
        <dbReference type="SAM" id="Phobius"/>
    </source>
</evidence>
<dbReference type="PANTHER" id="PTHR47396:SF1">
    <property type="entry name" value="ATP-DEPENDENT HELICASE IRC3-RELATED"/>
    <property type="match status" value="1"/>
</dbReference>
<dbReference type="InterPro" id="IPR050742">
    <property type="entry name" value="Helicase_Restrict-Modif_Enz"/>
</dbReference>
<keyword evidence="4" id="KW-1185">Reference proteome</keyword>
<proteinExistence type="predicted"/>
<dbReference type="InterPro" id="IPR027417">
    <property type="entry name" value="P-loop_NTPase"/>
</dbReference>
<protein>
    <submittedName>
        <fullName evidence="3">Restriction endonuclease subunit R</fullName>
    </submittedName>
</protein>
<dbReference type="CDD" id="cd18785">
    <property type="entry name" value="SF2_C"/>
    <property type="match status" value="1"/>
</dbReference>
<dbReference type="AlphaFoldDB" id="A0A7X9S0V8"/>
<feature type="domain" description="Helicase C-terminal" evidence="2">
    <location>
        <begin position="44"/>
        <end position="115"/>
    </location>
</feature>
<sequence length="459" mass="52755">NEAKLSVLTGSLIIVPESVTDVLTDRLEKLGVTITFSPLQYDATYSLIRLSEKLKHEIVEVITQLFEEGHFNIVVGTKSLLGEGWDAPCINSLILASVVGSYVLSNQMRGRAIRTSQSNAAKTSNIWHLVSVDPTKNDGGGDFQLLKRRFRAFVGISEREEKTIENGILRMEIPNQFNNETVHHLNEKMFHSANERKLLSEQWNEAIENGVELTEEIKVPFDRKEGNFHKQKKFYFTASIGYLLLELGQLFLLHLLDFYDIIEGVFIAENGNDLLMILCFLDIGGLVYFGRKLIKTTKIYFKYRDVSKDIQNIGKALLNTLLEANIIYSKPDELSVKTFINDYGESFCYLEGGSAFEKNTFINALEEIVSPIHNPRYIVVRKNRFWNLFTQKDYHAVPELLGKKKKTATLFCRNWSKYVSNSELYFTRSVEGRKRLLKFRFNSLATELLDKAERVSRWK</sequence>
<dbReference type="GO" id="GO:0004519">
    <property type="term" value="F:endonuclease activity"/>
    <property type="evidence" value="ECO:0007669"/>
    <property type="project" value="UniProtKB-KW"/>
</dbReference>
<gene>
    <name evidence="3" type="ORF">HHU12_30570</name>
</gene>
<evidence type="ECO:0000259" key="2">
    <source>
        <dbReference type="Pfam" id="PF00271"/>
    </source>
</evidence>
<dbReference type="InterPro" id="IPR001650">
    <property type="entry name" value="Helicase_C-like"/>
</dbReference>
<dbReference type="PANTHER" id="PTHR47396">
    <property type="entry name" value="TYPE I RESTRICTION ENZYME ECOKI R PROTEIN"/>
    <property type="match status" value="1"/>
</dbReference>
<keyword evidence="1" id="KW-1133">Transmembrane helix</keyword>
<keyword evidence="1" id="KW-0472">Membrane</keyword>